<keyword evidence="4" id="KW-0255">Endonuclease</keyword>
<comment type="caution">
    <text evidence="4">The sequence shown here is derived from an EMBL/GenBank/DDBJ whole genome shotgun (WGS) entry which is preliminary data.</text>
</comment>
<organism evidence="4 5">
    <name type="scientific">Comamonas jiangduensis</name>
    <dbReference type="NCBI Taxonomy" id="1194168"/>
    <lineage>
        <taxon>Bacteria</taxon>
        <taxon>Pseudomonadati</taxon>
        <taxon>Pseudomonadota</taxon>
        <taxon>Betaproteobacteria</taxon>
        <taxon>Burkholderiales</taxon>
        <taxon>Comamonadaceae</taxon>
        <taxon>Comamonas</taxon>
    </lineage>
</organism>
<feature type="signal peptide" evidence="1">
    <location>
        <begin position="1"/>
        <end position="24"/>
    </location>
</feature>
<feature type="chain" id="PRO_5046397218" evidence="1">
    <location>
        <begin position="25"/>
        <end position="262"/>
    </location>
</feature>
<dbReference type="Gene3D" id="3.40.570.10">
    <property type="entry name" value="Extracellular Endonuclease, subunit A"/>
    <property type="match status" value="1"/>
</dbReference>
<dbReference type="SMART" id="SM00892">
    <property type="entry name" value="Endonuclease_NS"/>
    <property type="match status" value="1"/>
</dbReference>
<feature type="domain" description="ENPP1-3/EXOG-like endonuclease/phosphodiesterase" evidence="2">
    <location>
        <begin position="72"/>
        <end position="262"/>
    </location>
</feature>
<proteinExistence type="predicted"/>
<dbReference type="InterPro" id="IPR044925">
    <property type="entry name" value="His-Me_finger_sf"/>
</dbReference>
<evidence type="ECO:0000259" key="3">
    <source>
        <dbReference type="SMART" id="SM00892"/>
    </source>
</evidence>
<dbReference type="InterPro" id="IPR001604">
    <property type="entry name" value="Endo_G_ENPP1-like_dom"/>
</dbReference>
<dbReference type="InterPro" id="IPR020821">
    <property type="entry name" value="ENPP1-3/EXOG-like_nuc-like"/>
</dbReference>
<evidence type="ECO:0000313" key="4">
    <source>
        <dbReference type="EMBL" id="MEZ2739161.1"/>
    </source>
</evidence>
<keyword evidence="5" id="KW-1185">Reference proteome</keyword>
<evidence type="ECO:0000259" key="2">
    <source>
        <dbReference type="SMART" id="SM00477"/>
    </source>
</evidence>
<feature type="domain" description="DNA/RNA non-specific endonuclease/pyrophosphatase/phosphodiesterase" evidence="3">
    <location>
        <begin position="71"/>
        <end position="262"/>
    </location>
</feature>
<name>A0ABV4IBD0_9BURK</name>
<keyword evidence="4" id="KW-0540">Nuclease</keyword>
<accession>A0ABV4IBD0</accession>
<dbReference type="SUPFAM" id="SSF54060">
    <property type="entry name" value="His-Me finger endonucleases"/>
    <property type="match status" value="1"/>
</dbReference>
<dbReference type="PANTHER" id="PTHR13966">
    <property type="entry name" value="ENDONUCLEASE RELATED"/>
    <property type="match status" value="1"/>
</dbReference>
<keyword evidence="1" id="KW-0732">Signal</keyword>
<dbReference type="InterPro" id="IPR040255">
    <property type="entry name" value="Non-specific_endonuclease"/>
</dbReference>
<sequence>MASALGAALLSACLSNTSSPSTSATPGPAAPAPHASAAAPATSQHFSACRQFFAAGEPPAIAPQPKLRDLCFDAFAILHNGNTRTPLFVAQRLNKTLVADADEKRTNKFYADARLPRAERAELNDYKRSGYSRGHMAPAADMPTAQAMAQSFSLANMVPQSIKQNSGPWAQIEKGTRRYAARAKGDVYVITGPVFDAQPATVGDNRVAVPTYLYKLVYDASSNRAWAHWQANRDDERVSPPISYAELVKRTGMELLPGVQPQ</sequence>
<protein>
    <submittedName>
        <fullName evidence="4">DNA/RNA non-specific endonuclease</fullName>
    </submittedName>
</protein>
<dbReference type="RefSeq" id="WP_370891538.1">
    <property type="nucleotide sequence ID" value="NZ_JBGJLR010000005.1"/>
</dbReference>
<dbReference type="SMART" id="SM00477">
    <property type="entry name" value="NUC"/>
    <property type="match status" value="1"/>
</dbReference>
<evidence type="ECO:0000256" key="1">
    <source>
        <dbReference type="SAM" id="SignalP"/>
    </source>
</evidence>
<keyword evidence="4" id="KW-0378">Hydrolase</keyword>
<dbReference type="Proteomes" id="UP001567350">
    <property type="component" value="Unassembled WGS sequence"/>
</dbReference>
<dbReference type="EMBL" id="JBGJLR010000005">
    <property type="protein sequence ID" value="MEZ2739161.1"/>
    <property type="molecule type" value="Genomic_DNA"/>
</dbReference>
<gene>
    <name evidence="4" type="ORF">ACBP88_06735</name>
</gene>
<dbReference type="Pfam" id="PF01223">
    <property type="entry name" value="Endonuclease_NS"/>
    <property type="match status" value="1"/>
</dbReference>
<dbReference type="GO" id="GO:0004519">
    <property type="term" value="F:endonuclease activity"/>
    <property type="evidence" value="ECO:0007669"/>
    <property type="project" value="UniProtKB-KW"/>
</dbReference>
<evidence type="ECO:0000313" key="5">
    <source>
        <dbReference type="Proteomes" id="UP001567350"/>
    </source>
</evidence>
<reference evidence="4 5" key="1">
    <citation type="submission" date="2024-08" db="EMBL/GenBank/DDBJ databases">
        <authorList>
            <person name="Feng Z."/>
            <person name="Ronholm J."/>
        </authorList>
    </citation>
    <scope>NUCLEOTIDE SEQUENCE [LARGE SCALE GENOMIC DNA]</scope>
    <source>
        <strain evidence="4 5">4-AB0-8</strain>
    </source>
</reference>
<dbReference type="PANTHER" id="PTHR13966:SF5">
    <property type="entry name" value="ENDONUCLEASE G, MITOCHONDRIAL"/>
    <property type="match status" value="1"/>
</dbReference>
<dbReference type="InterPro" id="IPR044929">
    <property type="entry name" value="DNA/RNA_non-sp_Endonuclease_sf"/>
</dbReference>